<name>A0A1I4YK15_9GAMM</name>
<dbReference type="SUPFAM" id="SSF55729">
    <property type="entry name" value="Acyl-CoA N-acyltransferases (Nat)"/>
    <property type="match status" value="1"/>
</dbReference>
<proteinExistence type="inferred from homology"/>
<evidence type="ECO:0000256" key="1">
    <source>
        <dbReference type="ARBA" id="ARBA00005395"/>
    </source>
</evidence>
<gene>
    <name evidence="5" type="primary">rimI</name>
    <name evidence="7" type="ORF">SAMN04487961_2988</name>
</gene>
<dbReference type="PANTHER" id="PTHR43420">
    <property type="entry name" value="ACETYLTRANSFERASE"/>
    <property type="match status" value="1"/>
</dbReference>
<sequence length="164" mass="18075">MPMNNRPAFASADGSALEIRALSHSDLSRVLEIERQGYSHPWSEAVFLDCFKDNYRLWALCKEDSLIGYAVVAYLVDEAHLLNLCVHPESRGCGAGRSLLEHLVGKAGDDGMVQVLLEVRVTNRAAEQLYISAGFEEIGLRPGYYPAAHGREDARVMTLPLGSK</sequence>
<evidence type="ECO:0000313" key="7">
    <source>
        <dbReference type="EMBL" id="SFN38307.1"/>
    </source>
</evidence>
<comment type="similarity">
    <text evidence="1 5">Belongs to the acetyltransferase family. RimI subfamily.</text>
</comment>
<comment type="function">
    <text evidence="5">Acetylates the N-terminal alanine of ribosomal protein bS18.</text>
</comment>
<dbReference type="EC" id="2.3.1.266" evidence="5"/>
<evidence type="ECO:0000313" key="8">
    <source>
        <dbReference type="Proteomes" id="UP000199339"/>
    </source>
</evidence>
<evidence type="ECO:0000256" key="3">
    <source>
        <dbReference type="ARBA" id="ARBA00022679"/>
    </source>
</evidence>
<comment type="caution">
    <text evidence="5">Lacks conserved residue(s) required for the propagation of feature annotation.</text>
</comment>
<protein>
    <recommendedName>
        <fullName evidence="5">[Ribosomal protein bS18]-alanine N-acetyltransferase</fullName>
        <ecNumber evidence="5">2.3.1.266</ecNumber>
    </recommendedName>
</protein>
<dbReference type="NCBIfam" id="TIGR01575">
    <property type="entry name" value="rimI"/>
    <property type="match status" value="1"/>
</dbReference>
<dbReference type="PROSITE" id="PS51186">
    <property type="entry name" value="GNAT"/>
    <property type="match status" value="1"/>
</dbReference>
<dbReference type="InterPro" id="IPR000182">
    <property type="entry name" value="GNAT_dom"/>
</dbReference>
<dbReference type="GO" id="GO:0008999">
    <property type="term" value="F:protein-N-terminal-alanine acetyltransferase activity"/>
    <property type="evidence" value="ECO:0007669"/>
    <property type="project" value="UniProtKB-UniRule"/>
</dbReference>
<dbReference type="HAMAP" id="MF_02210">
    <property type="entry name" value="RimI"/>
    <property type="match status" value="1"/>
</dbReference>
<dbReference type="InterPro" id="IPR043690">
    <property type="entry name" value="RimI"/>
</dbReference>
<feature type="binding site" evidence="5">
    <location>
        <position position="123"/>
    </location>
    <ligand>
        <name>acetyl-CoA</name>
        <dbReference type="ChEBI" id="CHEBI:57288"/>
    </ligand>
</feature>
<comment type="catalytic activity">
    <reaction evidence="5">
        <text>N-terminal L-alanyl-[ribosomal protein bS18] + acetyl-CoA = N-terminal N(alpha)-acetyl-L-alanyl-[ribosomal protein bS18] + CoA + H(+)</text>
        <dbReference type="Rhea" id="RHEA:43756"/>
        <dbReference type="Rhea" id="RHEA-COMP:10676"/>
        <dbReference type="Rhea" id="RHEA-COMP:10677"/>
        <dbReference type="ChEBI" id="CHEBI:15378"/>
        <dbReference type="ChEBI" id="CHEBI:57287"/>
        <dbReference type="ChEBI" id="CHEBI:57288"/>
        <dbReference type="ChEBI" id="CHEBI:64718"/>
        <dbReference type="ChEBI" id="CHEBI:83683"/>
        <dbReference type="EC" id="2.3.1.266"/>
    </reaction>
</comment>
<dbReference type="Proteomes" id="UP000199339">
    <property type="component" value="Unassembled WGS sequence"/>
</dbReference>
<keyword evidence="2 5" id="KW-0963">Cytoplasm</keyword>
<accession>A0A1I4YK15</accession>
<evidence type="ECO:0000259" key="6">
    <source>
        <dbReference type="PROSITE" id="PS51186"/>
    </source>
</evidence>
<dbReference type="InterPro" id="IPR050680">
    <property type="entry name" value="YpeA/RimI_acetyltransf"/>
</dbReference>
<keyword evidence="3 5" id="KW-0808">Transferase</keyword>
<dbReference type="InterPro" id="IPR006464">
    <property type="entry name" value="AcTrfase_RimI/Ard1"/>
</dbReference>
<reference evidence="8" key="1">
    <citation type="submission" date="2016-10" db="EMBL/GenBank/DDBJ databases">
        <authorList>
            <person name="Varghese N."/>
            <person name="Submissions S."/>
        </authorList>
    </citation>
    <scope>NUCLEOTIDE SEQUENCE [LARGE SCALE GENOMIC DNA]</scope>
    <source>
        <strain evidence="8">CGMCC 1.6775</strain>
    </source>
</reference>
<feature type="active site" description="Proton donor" evidence="5">
    <location>
        <position position="130"/>
    </location>
</feature>
<evidence type="ECO:0000256" key="2">
    <source>
        <dbReference type="ARBA" id="ARBA00022490"/>
    </source>
</evidence>
<dbReference type="InterPro" id="IPR016181">
    <property type="entry name" value="Acyl_CoA_acyltransferase"/>
</dbReference>
<dbReference type="AlphaFoldDB" id="A0A1I4YK15"/>
<evidence type="ECO:0000256" key="4">
    <source>
        <dbReference type="ARBA" id="ARBA00023315"/>
    </source>
</evidence>
<keyword evidence="4 5" id="KW-0012">Acyltransferase</keyword>
<dbReference type="CDD" id="cd04301">
    <property type="entry name" value="NAT_SF"/>
    <property type="match status" value="1"/>
</dbReference>
<dbReference type="PANTHER" id="PTHR43420:SF51">
    <property type="entry name" value="PEPTIDYL-LYSINE N-ACETYLTRANSFERASE YIAC"/>
    <property type="match status" value="1"/>
</dbReference>
<evidence type="ECO:0000256" key="5">
    <source>
        <dbReference type="HAMAP-Rule" id="MF_02210"/>
    </source>
</evidence>
<comment type="subcellular location">
    <subcellularLocation>
        <location evidence="5">Cytoplasm</location>
    </subcellularLocation>
</comment>
<feature type="domain" description="N-acetyltransferase" evidence="6">
    <location>
        <begin position="17"/>
        <end position="162"/>
    </location>
</feature>
<dbReference type="GO" id="GO:0005737">
    <property type="term" value="C:cytoplasm"/>
    <property type="evidence" value="ECO:0007669"/>
    <property type="project" value="UniProtKB-SubCell"/>
</dbReference>
<dbReference type="Pfam" id="PF00583">
    <property type="entry name" value="Acetyltransf_1"/>
    <property type="match status" value="1"/>
</dbReference>
<organism evidence="7 8">
    <name type="scientific">Marinobacter pelagius</name>
    <dbReference type="NCBI Taxonomy" id="379482"/>
    <lineage>
        <taxon>Bacteria</taxon>
        <taxon>Pseudomonadati</taxon>
        <taxon>Pseudomonadota</taxon>
        <taxon>Gammaproteobacteria</taxon>
        <taxon>Pseudomonadales</taxon>
        <taxon>Marinobacteraceae</taxon>
        <taxon>Marinobacter</taxon>
    </lineage>
</organism>
<dbReference type="Gene3D" id="3.40.630.30">
    <property type="match status" value="1"/>
</dbReference>
<dbReference type="EMBL" id="FOUR01000007">
    <property type="protein sequence ID" value="SFN38307.1"/>
    <property type="molecule type" value="Genomic_DNA"/>
</dbReference>
<feature type="active site" description="Proton acceptor" evidence="5">
    <location>
        <position position="118"/>
    </location>
</feature>
<keyword evidence="8" id="KW-1185">Reference proteome</keyword>